<proteinExistence type="inferred from homology"/>
<dbReference type="Pfam" id="PF09738">
    <property type="entry name" value="LRRFIP"/>
    <property type="match status" value="2"/>
</dbReference>
<protein>
    <submittedName>
        <fullName evidence="6">Leucine-rich repeat flightless-interacting protein 1 isoform X43</fullName>
    </submittedName>
</protein>
<evidence type="ECO:0000256" key="2">
    <source>
        <dbReference type="ARBA" id="ARBA00023054"/>
    </source>
</evidence>
<keyword evidence="5" id="KW-1185">Reference proteome</keyword>
<dbReference type="GeneID" id="113919507"/>
<feature type="region of interest" description="Disordered" evidence="4">
    <location>
        <begin position="1"/>
        <end position="23"/>
    </location>
</feature>
<feature type="coiled-coil region" evidence="3">
    <location>
        <begin position="503"/>
        <end position="579"/>
    </location>
</feature>
<dbReference type="PANTHER" id="PTHR19212">
    <property type="entry name" value="LEUCINE RICH REPEAT IN FLII INTERACTING PROTEIN"/>
    <property type="match status" value="1"/>
</dbReference>
<feature type="compositionally biased region" description="Basic and acidic residues" evidence="4">
    <location>
        <begin position="260"/>
        <end position="273"/>
    </location>
</feature>
<comment type="similarity">
    <text evidence="1">Belongs to the LRRFIP family.</text>
</comment>
<feature type="coiled-coil region" evidence="3">
    <location>
        <begin position="301"/>
        <end position="401"/>
    </location>
</feature>
<keyword evidence="2 3" id="KW-0175">Coiled coil</keyword>
<dbReference type="Proteomes" id="UP000515165">
    <property type="component" value="Chromosome 3"/>
</dbReference>
<name>A0A6J2CRB4_ZALCA</name>
<evidence type="ECO:0000256" key="1">
    <source>
        <dbReference type="ARBA" id="ARBA00008275"/>
    </source>
</evidence>
<dbReference type="CTD" id="9208"/>
<dbReference type="GO" id="GO:0000978">
    <property type="term" value="F:RNA polymerase II cis-regulatory region sequence-specific DNA binding"/>
    <property type="evidence" value="ECO:0007669"/>
    <property type="project" value="TreeGrafter"/>
</dbReference>
<evidence type="ECO:0000313" key="6">
    <source>
        <dbReference type="RefSeq" id="XP_027444628.2"/>
    </source>
</evidence>
<evidence type="ECO:0000313" key="5">
    <source>
        <dbReference type="Proteomes" id="UP000515165"/>
    </source>
</evidence>
<dbReference type="FunFam" id="1.20.5.4090:FF:000001">
    <property type="entry name" value="leucine-rich repeat flightless-interacting protein 2 isoform X1"/>
    <property type="match status" value="1"/>
</dbReference>
<feature type="coiled-coil region" evidence="3">
    <location>
        <begin position="451"/>
        <end position="478"/>
    </location>
</feature>
<dbReference type="InterPro" id="IPR019139">
    <property type="entry name" value="LRRFIP1/2"/>
</dbReference>
<feature type="region of interest" description="Disordered" evidence="4">
    <location>
        <begin position="239"/>
        <end position="275"/>
    </location>
</feature>
<organism evidence="5 6">
    <name type="scientific">Zalophus californianus</name>
    <name type="common">California sealion</name>
    <dbReference type="NCBI Taxonomy" id="9704"/>
    <lineage>
        <taxon>Eukaryota</taxon>
        <taxon>Metazoa</taxon>
        <taxon>Chordata</taxon>
        <taxon>Craniata</taxon>
        <taxon>Vertebrata</taxon>
        <taxon>Euteleostomi</taxon>
        <taxon>Mammalia</taxon>
        <taxon>Eutheria</taxon>
        <taxon>Laurasiatheria</taxon>
        <taxon>Carnivora</taxon>
        <taxon>Caniformia</taxon>
        <taxon>Pinnipedia</taxon>
        <taxon>Otariidae</taxon>
        <taxon>Zalophus</taxon>
    </lineage>
</organism>
<dbReference type="AlphaFoldDB" id="A0A6J2CRB4"/>
<dbReference type="RefSeq" id="XP_027444628.2">
    <property type="nucleotide sequence ID" value="XM_027588827.2"/>
</dbReference>
<sequence>MDMGTQGSGRKRLPNRERLTAEDDALNQIAREAEARLAAKRAARAEAREIRMKELERQQKEIYQVQKKYYGLDTKWGDIEQWMEDSERYSRRSRRNTSASDEDERMSVGSRGSLRSQPDLEYGGPYAWTNGYDGDFYGSQSLNRRSGRNSSYSGEGRFSTLSSSREETLGLSCSDLGLPGAGLAPKPLSAQSGNRPSYIYSAARPAGSYRVSVFDESSLLGGALRSSACSFYAPSEHGGHLNSSSRASSRASSARASPVVEERPEKDFTEKGSRSLPGLSAAALASLGGTSRRGSGDTSISVDTEASIREIKDSLAEVEEKYKKAMVSNAQLDNEKTNFLYQVDTLKDMLLELEEQLAESRRQYDEKNKEFEREKHAHSILQFQFAEAKEALKRREELLEKHGIVLNSELATNGETSDTLNDVGHQRPSKITKEELNALRTAGDGTLDIRLKKLVDERECLLEQIKKLKGQLEERQKNGKLDNLHPGSDVLENGTDMHVMDLQRDANRQISDLKFKLAKSEQEITALEQNVIRLESQVSRYKSAAENAEKIEDELKAEKRKLQRELRCALDKTEELEVSNGHLVKRLEKMKANRSALLSQQ</sequence>
<evidence type="ECO:0000256" key="3">
    <source>
        <dbReference type="SAM" id="Coils"/>
    </source>
</evidence>
<dbReference type="Gene3D" id="1.20.5.4090">
    <property type="match status" value="1"/>
</dbReference>
<accession>A0A6J2CRB4</accession>
<reference evidence="6" key="1">
    <citation type="submission" date="2025-08" db="UniProtKB">
        <authorList>
            <consortium name="RefSeq"/>
        </authorList>
    </citation>
    <scope>IDENTIFICATION</scope>
    <source>
        <tissue evidence="6">Blood</tissue>
    </source>
</reference>
<gene>
    <name evidence="6" type="primary">LRRFIP1</name>
</gene>
<dbReference type="GO" id="GO:0000981">
    <property type="term" value="F:DNA-binding transcription factor activity, RNA polymerase II-specific"/>
    <property type="evidence" value="ECO:0007669"/>
    <property type="project" value="TreeGrafter"/>
</dbReference>
<feature type="region of interest" description="Disordered" evidence="4">
    <location>
        <begin position="86"/>
        <end position="120"/>
    </location>
</feature>
<feature type="compositionally biased region" description="Low complexity" evidence="4">
    <location>
        <begin position="243"/>
        <end position="257"/>
    </location>
</feature>
<evidence type="ECO:0000256" key="4">
    <source>
        <dbReference type="SAM" id="MobiDB-lite"/>
    </source>
</evidence>
<dbReference type="PANTHER" id="PTHR19212:SF5">
    <property type="entry name" value="LEUCINE-RICH REPEAT FLIGHTLESS-INTERACTING PROTEIN 1"/>
    <property type="match status" value="1"/>
</dbReference>